<evidence type="ECO:0000256" key="1">
    <source>
        <dbReference type="ARBA" id="ARBA00004319"/>
    </source>
</evidence>
<dbReference type="GO" id="GO:0051082">
    <property type="term" value="F:unfolded protein binding"/>
    <property type="evidence" value="ECO:0007669"/>
    <property type="project" value="InterPro"/>
</dbReference>
<keyword evidence="6" id="KW-0677">Repeat</keyword>
<keyword evidence="4" id="KW-0732">Signal</keyword>
<feature type="binding site" evidence="11">
    <location>
        <position position="329"/>
    </location>
    <ligand>
        <name>an alpha-D-glucoside</name>
        <dbReference type="ChEBI" id="CHEBI:22390"/>
    </ligand>
</feature>
<evidence type="ECO:0000256" key="3">
    <source>
        <dbReference type="ARBA" id="ARBA00022723"/>
    </source>
</evidence>
<dbReference type="GO" id="GO:0005789">
    <property type="term" value="C:endoplasmic reticulum membrane"/>
    <property type="evidence" value="ECO:0007669"/>
    <property type="project" value="TreeGrafter"/>
</dbReference>
<evidence type="ECO:0008006" key="17">
    <source>
        <dbReference type="Google" id="ProtNLM"/>
    </source>
</evidence>
<sequence length="427" mass="47830">PASLLCLSLSHTTNLMKIYTIASVLGLAAVATAEIFMHETFADGDAWTERWTPSTHKDDLGALKLTAGKFFADENKSVGLQTAEDYRFYAVSAPITPFSNKGKDLVIQYSVKNEQSIDCGGGYLKLFKELDPLNFTGDSEYNIMFGPDICGSKSMVHAIFNYNGKNHDLKKSVSAPNDVFTHTYTLIVKPDQTYQVLVDGEEKAAGSLLEDWDFLAPKTIPDPDAKKPADWVDEAEIDDPEDIKPANYDDIPEFIPDPEAEKPEDWDDEMDGDWEAPSIANPDFQGKWAPKRIANPDYQGPWVHPEIDNPEYKVDNEIYAYDFGHAGFDLWQVKSGTIFDDILITDDLKVAAEQREEALELAKKEKESKEALDEVERKEAEEKAAAEAETASENEVTPEEIDLDDEEDITLEAEDEPESEEHVKDEL</sequence>
<dbReference type="InterPro" id="IPR001580">
    <property type="entry name" value="Calret/calnex"/>
</dbReference>
<evidence type="ECO:0000256" key="14">
    <source>
        <dbReference type="SAM" id="MobiDB-lite"/>
    </source>
</evidence>
<comment type="caution">
    <text evidence="15">The sequence shown here is derived from an EMBL/GenBank/DDBJ whole genome shotgun (WGS) entry which is preliminary data.</text>
</comment>
<dbReference type="GO" id="GO:0005509">
    <property type="term" value="F:calcium ion binding"/>
    <property type="evidence" value="ECO:0007669"/>
    <property type="project" value="InterPro"/>
</dbReference>
<keyword evidence="3" id="KW-0479">Metal-binding</keyword>
<dbReference type="EMBL" id="JAEPRA010000003">
    <property type="protein sequence ID" value="KAG2187185.1"/>
    <property type="molecule type" value="Genomic_DNA"/>
</dbReference>
<dbReference type="Gene3D" id="2.60.120.200">
    <property type="match status" value="1"/>
</dbReference>
<evidence type="ECO:0000256" key="4">
    <source>
        <dbReference type="ARBA" id="ARBA00022729"/>
    </source>
</evidence>
<dbReference type="SUPFAM" id="SSF63887">
    <property type="entry name" value="P-domain of calnexin/calreticulin"/>
    <property type="match status" value="1"/>
</dbReference>
<dbReference type="GO" id="GO:0006457">
    <property type="term" value="P:protein folding"/>
    <property type="evidence" value="ECO:0007669"/>
    <property type="project" value="InterPro"/>
</dbReference>
<organism evidence="15 16">
    <name type="scientific">Umbelopsis vinacea</name>
    <dbReference type="NCBI Taxonomy" id="44442"/>
    <lineage>
        <taxon>Eukaryota</taxon>
        <taxon>Fungi</taxon>
        <taxon>Fungi incertae sedis</taxon>
        <taxon>Mucoromycota</taxon>
        <taxon>Mucoromycotina</taxon>
        <taxon>Umbelopsidomycetes</taxon>
        <taxon>Umbelopsidales</taxon>
        <taxon>Umbelopsidaceae</taxon>
        <taxon>Umbelopsis</taxon>
    </lineage>
</organism>
<dbReference type="Proteomes" id="UP000612746">
    <property type="component" value="Unassembled WGS sequence"/>
</dbReference>
<evidence type="ECO:0000256" key="2">
    <source>
        <dbReference type="ARBA" id="ARBA00010983"/>
    </source>
</evidence>
<evidence type="ECO:0000256" key="9">
    <source>
        <dbReference type="ARBA" id="ARBA00022837"/>
    </source>
</evidence>
<dbReference type="PROSITE" id="PS00803">
    <property type="entry name" value="CALRETICULIN_1"/>
    <property type="match status" value="1"/>
</dbReference>
<keyword evidence="7 13" id="KW-0256">Endoplasmic reticulum</keyword>
<proteinExistence type="inferred from homology"/>
<protein>
    <recommendedName>
        <fullName evidence="17">Calreticulin</fullName>
    </recommendedName>
</protein>
<evidence type="ECO:0000256" key="7">
    <source>
        <dbReference type="ARBA" id="ARBA00022824"/>
    </source>
</evidence>
<dbReference type="Gene3D" id="2.10.250.10">
    <property type="entry name" value="Calreticulin/calnexin, P domain"/>
    <property type="match status" value="1"/>
</dbReference>
<evidence type="ECO:0000256" key="10">
    <source>
        <dbReference type="ARBA" id="ARBA00023186"/>
    </source>
</evidence>
<evidence type="ECO:0000313" key="15">
    <source>
        <dbReference type="EMBL" id="KAG2187185.1"/>
    </source>
</evidence>
<evidence type="ECO:0000256" key="13">
    <source>
        <dbReference type="RuleBase" id="RU362126"/>
    </source>
</evidence>
<dbReference type="FunFam" id="2.60.120.200:FF:000018">
    <property type="entry name" value="Calreticulin 1b"/>
    <property type="match status" value="1"/>
</dbReference>
<feature type="region of interest" description="Disordered" evidence="14">
    <location>
        <begin position="362"/>
        <end position="427"/>
    </location>
</feature>
<name>A0A8H7Q8C3_9FUNG</name>
<dbReference type="PROSITE" id="PS00805">
    <property type="entry name" value="CALRETICULIN_REPEAT"/>
    <property type="match status" value="1"/>
</dbReference>
<feature type="binding site" evidence="11">
    <location>
        <position position="148"/>
    </location>
    <ligand>
        <name>an alpha-D-glucoside</name>
        <dbReference type="ChEBI" id="CHEBI:22390"/>
    </ligand>
</feature>
<evidence type="ECO:0000256" key="12">
    <source>
        <dbReference type="PIRSR" id="PIRSR002356-3"/>
    </source>
</evidence>
<keyword evidence="12" id="KW-1015">Disulfide bond</keyword>
<dbReference type="SUPFAM" id="SSF49899">
    <property type="entry name" value="Concanavalin A-like lectins/glucanases"/>
    <property type="match status" value="1"/>
</dbReference>
<dbReference type="InterPro" id="IPR018124">
    <property type="entry name" value="Calret/calnex_CS"/>
</dbReference>
<keyword evidence="5" id="KW-0430">Lectin</keyword>
<accession>A0A8H7Q8C3</accession>
<evidence type="ECO:0000256" key="6">
    <source>
        <dbReference type="ARBA" id="ARBA00022737"/>
    </source>
</evidence>
<dbReference type="GO" id="GO:0036503">
    <property type="term" value="P:ERAD pathway"/>
    <property type="evidence" value="ECO:0007669"/>
    <property type="project" value="TreeGrafter"/>
</dbReference>
<dbReference type="InterPro" id="IPR013320">
    <property type="entry name" value="ConA-like_dom_sf"/>
</dbReference>
<dbReference type="Pfam" id="PF00262">
    <property type="entry name" value="Calreticulin"/>
    <property type="match status" value="2"/>
</dbReference>
<feature type="non-terminal residue" evidence="15">
    <location>
        <position position="1"/>
    </location>
</feature>
<dbReference type="GO" id="GO:0005788">
    <property type="term" value="C:endoplasmic reticulum lumen"/>
    <property type="evidence" value="ECO:0007669"/>
    <property type="project" value="UniProtKB-SubCell"/>
</dbReference>
<feature type="binding site" evidence="11">
    <location>
        <position position="141"/>
    </location>
    <ligand>
        <name>an alpha-D-glucoside</name>
        <dbReference type="ChEBI" id="CHEBI:22390"/>
    </ligand>
</feature>
<dbReference type="GO" id="GO:0030246">
    <property type="term" value="F:carbohydrate binding"/>
    <property type="evidence" value="ECO:0007669"/>
    <property type="project" value="UniProtKB-KW"/>
</dbReference>
<feature type="compositionally biased region" description="Basic and acidic residues" evidence="14">
    <location>
        <begin position="362"/>
        <end position="386"/>
    </location>
</feature>
<keyword evidence="9" id="KW-0106">Calcium</keyword>
<keyword evidence="8" id="KW-0862">Zinc</keyword>
<dbReference type="PANTHER" id="PTHR11073">
    <property type="entry name" value="CALRETICULIN AND CALNEXIN"/>
    <property type="match status" value="1"/>
</dbReference>
<feature type="compositionally biased region" description="Acidic residues" evidence="14">
    <location>
        <begin position="390"/>
        <end position="419"/>
    </location>
</feature>
<dbReference type="PROSITE" id="PS00804">
    <property type="entry name" value="CALRETICULIN_2"/>
    <property type="match status" value="1"/>
</dbReference>
<feature type="binding site" evidence="11">
    <location>
        <position position="125"/>
    </location>
    <ligand>
        <name>an alpha-D-glucoside</name>
        <dbReference type="ChEBI" id="CHEBI:22390"/>
    </ligand>
</feature>
<feature type="disulfide bond" evidence="12">
    <location>
        <begin position="119"/>
        <end position="150"/>
    </location>
</feature>
<evidence type="ECO:0000256" key="8">
    <source>
        <dbReference type="ARBA" id="ARBA00022833"/>
    </source>
</evidence>
<gene>
    <name evidence="15" type="ORF">INT44_004857</name>
</gene>
<feature type="binding site" evidence="11">
    <location>
        <position position="123"/>
    </location>
    <ligand>
        <name>an alpha-D-glucoside</name>
        <dbReference type="ChEBI" id="CHEBI:22390"/>
    </ligand>
</feature>
<comment type="subcellular location">
    <subcellularLocation>
        <location evidence="1">Endoplasmic reticulum lumen</location>
    </subcellularLocation>
</comment>
<dbReference type="PIRSF" id="PIRSF002356">
    <property type="entry name" value="Calreticulin"/>
    <property type="match status" value="1"/>
</dbReference>
<reference evidence="15" key="1">
    <citation type="submission" date="2020-12" db="EMBL/GenBank/DDBJ databases">
        <title>Metabolic potential, ecology and presence of endohyphal bacteria is reflected in genomic diversity of Mucoromycotina.</title>
        <authorList>
            <person name="Muszewska A."/>
            <person name="Okrasinska A."/>
            <person name="Steczkiewicz K."/>
            <person name="Drgas O."/>
            <person name="Orlowska M."/>
            <person name="Perlinska-Lenart U."/>
            <person name="Aleksandrzak-Piekarczyk T."/>
            <person name="Szatraj K."/>
            <person name="Zielenkiewicz U."/>
            <person name="Pilsyk S."/>
            <person name="Malc E."/>
            <person name="Mieczkowski P."/>
            <person name="Kruszewska J.S."/>
            <person name="Biernat P."/>
            <person name="Pawlowska J."/>
        </authorList>
    </citation>
    <scope>NUCLEOTIDE SEQUENCE</scope>
    <source>
        <strain evidence="15">WA0000051536</strain>
    </source>
</reference>
<dbReference type="InterPro" id="IPR009033">
    <property type="entry name" value="Calreticulin/calnexin_P_dom_sf"/>
</dbReference>
<comment type="similarity">
    <text evidence="2 13">Belongs to the calreticulin family.</text>
</comment>
<dbReference type="FunFam" id="2.10.250.10:FF:000002">
    <property type="entry name" value="Calreticulin"/>
    <property type="match status" value="1"/>
</dbReference>
<evidence type="ECO:0000256" key="11">
    <source>
        <dbReference type="PIRSR" id="PIRSR002356-1"/>
    </source>
</evidence>
<evidence type="ECO:0000256" key="5">
    <source>
        <dbReference type="ARBA" id="ARBA00022734"/>
    </source>
</evidence>
<keyword evidence="16" id="KW-1185">Reference proteome</keyword>
<dbReference type="InterPro" id="IPR009169">
    <property type="entry name" value="Calreticulin"/>
</dbReference>
<dbReference type="OrthoDB" id="1938156at2759"/>
<dbReference type="AlphaFoldDB" id="A0A8H7Q8C3"/>
<evidence type="ECO:0000313" key="16">
    <source>
        <dbReference type="Proteomes" id="UP000612746"/>
    </source>
</evidence>
<keyword evidence="10 13" id="KW-0143">Chaperone</keyword>
<dbReference type="PRINTS" id="PR00626">
    <property type="entry name" value="CALRETICULIN"/>
</dbReference>
<dbReference type="PANTHER" id="PTHR11073:SF2">
    <property type="entry name" value="CALRETICULIN"/>
    <property type="match status" value="1"/>
</dbReference>